<gene>
    <name evidence="3" type="ORF">BCIN_03g06030</name>
</gene>
<dbReference type="VEuPathDB" id="FungiDB:Bcin03g06030"/>
<dbReference type="GeneID" id="36394042"/>
<reference evidence="3 4" key="1">
    <citation type="journal article" date="2011" name="PLoS Genet.">
        <title>Genomic analysis of the necrotrophic fungal pathogens Sclerotinia sclerotiorum and Botrytis cinerea.</title>
        <authorList>
            <person name="Amselem J."/>
            <person name="Cuomo C.A."/>
            <person name="van Kan J.A."/>
            <person name="Viaud M."/>
            <person name="Benito E.P."/>
            <person name="Couloux A."/>
            <person name="Coutinho P.M."/>
            <person name="de Vries R.P."/>
            <person name="Dyer P.S."/>
            <person name="Fillinger S."/>
            <person name="Fournier E."/>
            <person name="Gout L."/>
            <person name="Hahn M."/>
            <person name="Kohn L."/>
            <person name="Lapalu N."/>
            <person name="Plummer K.M."/>
            <person name="Pradier J.M."/>
            <person name="Quevillon E."/>
            <person name="Sharon A."/>
            <person name="Simon A."/>
            <person name="ten Have A."/>
            <person name="Tudzynski B."/>
            <person name="Tudzynski P."/>
            <person name="Wincker P."/>
            <person name="Andrew M."/>
            <person name="Anthouard V."/>
            <person name="Beever R.E."/>
            <person name="Beffa R."/>
            <person name="Benoit I."/>
            <person name="Bouzid O."/>
            <person name="Brault B."/>
            <person name="Chen Z."/>
            <person name="Choquer M."/>
            <person name="Collemare J."/>
            <person name="Cotton P."/>
            <person name="Danchin E.G."/>
            <person name="Da Silva C."/>
            <person name="Gautier A."/>
            <person name="Giraud C."/>
            <person name="Giraud T."/>
            <person name="Gonzalez C."/>
            <person name="Grossetete S."/>
            <person name="Guldener U."/>
            <person name="Henrissat B."/>
            <person name="Howlett B.J."/>
            <person name="Kodira C."/>
            <person name="Kretschmer M."/>
            <person name="Lappartient A."/>
            <person name="Leroch M."/>
            <person name="Levis C."/>
            <person name="Mauceli E."/>
            <person name="Neuveglise C."/>
            <person name="Oeser B."/>
            <person name="Pearson M."/>
            <person name="Poulain J."/>
            <person name="Poussereau N."/>
            <person name="Quesneville H."/>
            <person name="Rascle C."/>
            <person name="Schumacher J."/>
            <person name="Segurens B."/>
            <person name="Sexton A."/>
            <person name="Silva E."/>
            <person name="Sirven C."/>
            <person name="Soanes D.M."/>
            <person name="Talbot N.J."/>
            <person name="Templeton M."/>
            <person name="Yandava C."/>
            <person name="Yarden O."/>
            <person name="Zeng Q."/>
            <person name="Rollins J.A."/>
            <person name="Lebrun M.H."/>
            <person name="Dickman M."/>
        </authorList>
    </citation>
    <scope>NUCLEOTIDE SEQUENCE [LARGE SCALE GENOMIC DNA]</scope>
    <source>
        <strain evidence="3 4">B05.10</strain>
    </source>
</reference>
<evidence type="ECO:0000256" key="2">
    <source>
        <dbReference type="SAM" id="Phobius"/>
    </source>
</evidence>
<proteinExistence type="predicted"/>
<name>A0A384JCJ3_BOTFB</name>
<organism evidence="3 4">
    <name type="scientific">Botryotinia fuckeliana (strain B05.10)</name>
    <name type="common">Noble rot fungus</name>
    <name type="synonym">Botrytis cinerea</name>
    <dbReference type="NCBI Taxonomy" id="332648"/>
    <lineage>
        <taxon>Eukaryota</taxon>
        <taxon>Fungi</taxon>
        <taxon>Dikarya</taxon>
        <taxon>Ascomycota</taxon>
        <taxon>Pezizomycotina</taxon>
        <taxon>Leotiomycetes</taxon>
        <taxon>Helotiales</taxon>
        <taxon>Sclerotiniaceae</taxon>
        <taxon>Botrytis</taxon>
    </lineage>
</organism>
<feature type="compositionally biased region" description="Acidic residues" evidence="1">
    <location>
        <begin position="161"/>
        <end position="171"/>
    </location>
</feature>
<dbReference type="OrthoDB" id="4502894at2759"/>
<dbReference type="EMBL" id="CP009807">
    <property type="protein sequence ID" value="ATZ48378.1"/>
    <property type="molecule type" value="Genomic_DNA"/>
</dbReference>
<sequence>MEFSNTAWLSIIGSTFYYISLPIVVISSWLLAMLRIALAPLLHLGNSLASALLLPLKVIAKFETIIIFLGSAVIIGLISGSLLRVSSSILASLFKLTTGPEDTRRSVAPIRAAREHKKRDSTPDVSKWKVDPSVEKRYSGWLENDGGRKKDEHGLSAQIIIEEDDDSDDGF</sequence>
<dbReference type="AlphaFoldDB" id="A0A384JCJ3"/>
<feature type="compositionally biased region" description="Basic and acidic residues" evidence="1">
    <location>
        <begin position="145"/>
        <end position="154"/>
    </location>
</feature>
<dbReference type="RefSeq" id="XP_024547816.1">
    <property type="nucleotide sequence ID" value="XM_024692043.1"/>
</dbReference>
<keyword evidence="4" id="KW-1185">Reference proteome</keyword>
<evidence type="ECO:0000313" key="4">
    <source>
        <dbReference type="Proteomes" id="UP000001798"/>
    </source>
</evidence>
<evidence type="ECO:0000256" key="1">
    <source>
        <dbReference type="SAM" id="MobiDB-lite"/>
    </source>
</evidence>
<reference evidence="3 4" key="2">
    <citation type="journal article" date="2012" name="Eukaryot. Cell">
        <title>Genome update of Botrytis cinerea strains B05.10 and T4.</title>
        <authorList>
            <person name="Staats M."/>
            <person name="van Kan J.A."/>
        </authorList>
    </citation>
    <scope>NUCLEOTIDE SEQUENCE [LARGE SCALE GENOMIC DNA]</scope>
    <source>
        <strain evidence="3 4">B05.10</strain>
    </source>
</reference>
<reference evidence="3 4" key="3">
    <citation type="journal article" date="2017" name="Mol. Plant Pathol.">
        <title>A gapless genome sequence of the fungus Botrytis cinerea.</title>
        <authorList>
            <person name="Van Kan J.A."/>
            <person name="Stassen J.H."/>
            <person name="Mosbach A."/>
            <person name="Van Der Lee T.A."/>
            <person name="Faino L."/>
            <person name="Farmer A.D."/>
            <person name="Papasotiriou D.G."/>
            <person name="Zhou S."/>
            <person name="Seidl M.F."/>
            <person name="Cottam E."/>
            <person name="Edel D."/>
            <person name="Hahn M."/>
            <person name="Schwartz D.C."/>
            <person name="Dietrich R.A."/>
            <person name="Widdison S."/>
            <person name="Scalliet G."/>
        </authorList>
    </citation>
    <scope>NUCLEOTIDE SEQUENCE [LARGE SCALE GENOMIC DNA]</scope>
    <source>
        <strain evidence="3 4">B05.10</strain>
    </source>
</reference>
<dbReference type="Proteomes" id="UP000001798">
    <property type="component" value="Chromosome 3"/>
</dbReference>
<feature type="transmembrane region" description="Helical" evidence="2">
    <location>
        <begin position="38"/>
        <end position="59"/>
    </location>
</feature>
<keyword evidence="2" id="KW-0472">Membrane</keyword>
<protein>
    <submittedName>
        <fullName evidence="3">Uncharacterized protein</fullName>
    </submittedName>
</protein>
<evidence type="ECO:0000313" key="3">
    <source>
        <dbReference type="EMBL" id="ATZ48378.1"/>
    </source>
</evidence>
<dbReference type="KEGG" id="bfu:BCIN_03g06030"/>
<keyword evidence="2" id="KW-1133">Transmembrane helix</keyword>
<feature type="region of interest" description="Disordered" evidence="1">
    <location>
        <begin position="139"/>
        <end position="171"/>
    </location>
</feature>
<feature type="transmembrane region" description="Helical" evidence="2">
    <location>
        <begin position="6"/>
        <end position="31"/>
    </location>
</feature>
<feature type="transmembrane region" description="Helical" evidence="2">
    <location>
        <begin position="65"/>
        <end position="85"/>
    </location>
</feature>
<accession>A0A384JCJ3</accession>
<keyword evidence="2" id="KW-0812">Transmembrane</keyword>